<dbReference type="AlphaFoldDB" id="A0A3Q9FM81"/>
<sequence length="81" mass="9625">MNEIEEIVLNAIKKDKDYLSTIRKQLKDTNPFTVAVKMQEELKNVDQHRELYDNILEKVDLYKIANLLSQKRPYNKQSDSK</sequence>
<dbReference type="RefSeq" id="WP_126611946.1">
    <property type="nucleotide sequence ID" value="NZ_CP034562.1"/>
</dbReference>
<organism evidence="1 2">
    <name type="scientific">Flammeovirga pectinis</name>
    <dbReference type="NCBI Taxonomy" id="2494373"/>
    <lineage>
        <taxon>Bacteria</taxon>
        <taxon>Pseudomonadati</taxon>
        <taxon>Bacteroidota</taxon>
        <taxon>Cytophagia</taxon>
        <taxon>Cytophagales</taxon>
        <taxon>Flammeovirgaceae</taxon>
        <taxon>Flammeovirga</taxon>
    </lineage>
</organism>
<dbReference type="EMBL" id="CP034562">
    <property type="protein sequence ID" value="AZQ61451.1"/>
    <property type="molecule type" value="Genomic_DNA"/>
</dbReference>
<keyword evidence="2" id="KW-1185">Reference proteome</keyword>
<proteinExistence type="predicted"/>
<evidence type="ECO:0000313" key="2">
    <source>
        <dbReference type="Proteomes" id="UP000267268"/>
    </source>
</evidence>
<gene>
    <name evidence="1" type="ORF">EI427_04185</name>
</gene>
<dbReference type="OrthoDB" id="981590at2"/>
<dbReference type="Proteomes" id="UP000267268">
    <property type="component" value="Chromosome 1"/>
</dbReference>
<dbReference type="KEGG" id="fll:EI427_04185"/>
<protein>
    <submittedName>
        <fullName evidence="1">Uncharacterized protein</fullName>
    </submittedName>
</protein>
<reference evidence="1 2" key="1">
    <citation type="submission" date="2018-12" db="EMBL/GenBank/DDBJ databases">
        <title>Flammeovirga pectinis sp. nov., isolated from the gut of the Korean scallop, Patinopecten yessoensis.</title>
        <authorList>
            <person name="Bae J.-W."/>
            <person name="Jeong Y.-S."/>
            <person name="Kang W."/>
        </authorList>
    </citation>
    <scope>NUCLEOTIDE SEQUENCE [LARGE SCALE GENOMIC DNA]</scope>
    <source>
        <strain evidence="1 2">L12M1</strain>
    </source>
</reference>
<name>A0A3Q9FM81_9BACT</name>
<accession>A0A3Q9FM81</accession>
<evidence type="ECO:0000313" key="1">
    <source>
        <dbReference type="EMBL" id="AZQ61451.1"/>
    </source>
</evidence>